<dbReference type="Gene3D" id="1.10.150.130">
    <property type="match status" value="1"/>
</dbReference>
<evidence type="ECO:0000259" key="4">
    <source>
        <dbReference type="PROSITE" id="PS51898"/>
    </source>
</evidence>
<dbReference type="PANTHER" id="PTHR34605:SF4">
    <property type="entry name" value="DNA ADENINE METHYLTRANSFERASE"/>
    <property type="match status" value="1"/>
</dbReference>
<dbReference type="AlphaFoldDB" id="A0A562ZKK0"/>
<evidence type="ECO:0000256" key="2">
    <source>
        <dbReference type="ARBA" id="ARBA00023172"/>
    </source>
</evidence>
<dbReference type="InterPro" id="IPR002104">
    <property type="entry name" value="Integrase_catalytic"/>
</dbReference>
<accession>A0A562ZKK0</accession>
<dbReference type="GO" id="GO:0015074">
    <property type="term" value="P:DNA integration"/>
    <property type="evidence" value="ECO:0007669"/>
    <property type="project" value="InterPro"/>
</dbReference>
<dbReference type="PANTHER" id="PTHR34605">
    <property type="entry name" value="PHAGE_INTEGRASE DOMAIN-CONTAINING PROTEIN"/>
    <property type="match status" value="1"/>
</dbReference>
<dbReference type="GO" id="GO:0003677">
    <property type="term" value="F:DNA binding"/>
    <property type="evidence" value="ECO:0007669"/>
    <property type="project" value="UniProtKB-KW"/>
</dbReference>
<dbReference type="SUPFAM" id="SSF56349">
    <property type="entry name" value="DNA breaking-rejoining enzymes"/>
    <property type="match status" value="1"/>
</dbReference>
<evidence type="ECO:0000313" key="6">
    <source>
        <dbReference type="Proteomes" id="UP000318199"/>
    </source>
</evidence>
<evidence type="ECO:0000256" key="1">
    <source>
        <dbReference type="ARBA" id="ARBA00023125"/>
    </source>
</evidence>
<dbReference type="OrthoDB" id="8630841at2"/>
<reference evidence="5 6" key="1">
    <citation type="submission" date="2019-07" db="EMBL/GenBank/DDBJ databases">
        <title>Caenimonas sedimenti sp. nov., isolated from activated sludge.</title>
        <authorList>
            <person name="Xu J."/>
        </authorList>
    </citation>
    <scope>NUCLEOTIDE SEQUENCE [LARGE SCALE GENOMIC DNA]</scope>
    <source>
        <strain evidence="5 6">HX-9-20</strain>
    </source>
</reference>
<sequence length="328" mass="35203">MTKPTVQKGRAGSSAAVGRPAKGTGDNTNGKHAKRVKVFVAAAQSESTRTGYAADVRHFKRCGGKIPATPEKVAEYLAQNEHLAVATLQRRLVAIHRAHVDAGHDSPVRDTLVRRTMQGIRRTFGVAQRRVRALVRDDLLEVLLAVAKQRPMKAARDKALLLVGFAGAFRRSELVALAVEDVSPHSHGLELLLRRSKTDQEGMGRTVFIPMAKAAERCPVIALRAWLEAAGIGSGPLFRAVNRHDQVSARGMTGQSVALIVKSAVAAAKGADAARDVAGHSLRAGFVTEAAITGMATATIMGQTGHKSLEMVMRYVRPVEKRRIASLL</sequence>
<proteinExistence type="predicted"/>
<evidence type="ECO:0000256" key="3">
    <source>
        <dbReference type="SAM" id="MobiDB-lite"/>
    </source>
</evidence>
<comment type="caution">
    <text evidence="5">The sequence shown here is derived from an EMBL/GenBank/DDBJ whole genome shotgun (WGS) entry which is preliminary data.</text>
</comment>
<feature type="region of interest" description="Disordered" evidence="3">
    <location>
        <begin position="1"/>
        <end position="32"/>
    </location>
</feature>
<feature type="domain" description="Tyr recombinase" evidence="4">
    <location>
        <begin position="129"/>
        <end position="328"/>
    </location>
</feature>
<dbReference type="Proteomes" id="UP000318199">
    <property type="component" value="Unassembled WGS sequence"/>
</dbReference>
<dbReference type="Pfam" id="PF00589">
    <property type="entry name" value="Phage_integrase"/>
    <property type="match status" value="1"/>
</dbReference>
<protein>
    <submittedName>
        <fullName evidence="5">Site-specific integrase</fullName>
    </submittedName>
</protein>
<dbReference type="SUPFAM" id="SSF47823">
    <property type="entry name" value="lambda integrase-like, N-terminal domain"/>
    <property type="match status" value="1"/>
</dbReference>
<keyword evidence="2" id="KW-0233">DNA recombination</keyword>
<gene>
    <name evidence="5" type="ORF">FN976_20470</name>
</gene>
<dbReference type="GO" id="GO:0006310">
    <property type="term" value="P:DNA recombination"/>
    <property type="evidence" value="ECO:0007669"/>
    <property type="project" value="UniProtKB-KW"/>
</dbReference>
<dbReference type="InterPro" id="IPR010998">
    <property type="entry name" value="Integrase_recombinase_N"/>
</dbReference>
<name>A0A562ZKK0_9BURK</name>
<dbReference type="EMBL" id="VOBQ01000016">
    <property type="protein sequence ID" value="TWO69112.1"/>
    <property type="molecule type" value="Genomic_DNA"/>
</dbReference>
<dbReference type="InterPro" id="IPR011010">
    <property type="entry name" value="DNA_brk_join_enz"/>
</dbReference>
<dbReference type="InterPro" id="IPR052925">
    <property type="entry name" value="Phage_Integrase-like_Recomb"/>
</dbReference>
<organism evidence="5 6">
    <name type="scientific">Caenimonas sedimenti</name>
    <dbReference type="NCBI Taxonomy" id="2596921"/>
    <lineage>
        <taxon>Bacteria</taxon>
        <taxon>Pseudomonadati</taxon>
        <taxon>Pseudomonadota</taxon>
        <taxon>Betaproteobacteria</taxon>
        <taxon>Burkholderiales</taxon>
        <taxon>Comamonadaceae</taxon>
        <taxon>Caenimonas</taxon>
    </lineage>
</organism>
<dbReference type="CDD" id="cd00799">
    <property type="entry name" value="INT_Cre_C"/>
    <property type="match status" value="1"/>
</dbReference>
<dbReference type="InterPro" id="IPR013762">
    <property type="entry name" value="Integrase-like_cat_sf"/>
</dbReference>
<keyword evidence="1" id="KW-0238">DNA-binding</keyword>
<dbReference type="PROSITE" id="PS51898">
    <property type="entry name" value="TYR_RECOMBINASE"/>
    <property type="match status" value="1"/>
</dbReference>
<keyword evidence="6" id="KW-1185">Reference proteome</keyword>
<dbReference type="Gene3D" id="1.10.443.10">
    <property type="entry name" value="Intergrase catalytic core"/>
    <property type="match status" value="1"/>
</dbReference>
<evidence type="ECO:0000313" key="5">
    <source>
        <dbReference type="EMBL" id="TWO69112.1"/>
    </source>
</evidence>